<evidence type="ECO:0000313" key="2">
    <source>
        <dbReference type="Proteomes" id="UP001054945"/>
    </source>
</evidence>
<reference evidence="1 2" key="1">
    <citation type="submission" date="2021-06" db="EMBL/GenBank/DDBJ databases">
        <title>Caerostris extrusa draft genome.</title>
        <authorList>
            <person name="Kono N."/>
            <person name="Arakawa K."/>
        </authorList>
    </citation>
    <scope>NUCLEOTIDE SEQUENCE [LARGE SCALE GENOMIC DNA]</scope>
</reference>
<protein>
    <submittedName>
        <fullName evidence="1">Uncharacterized protein</fullName>
    </submittedName>
</protein>
<evidence type="ECO:0000313" key="1">
    <source>
        <dbReference type="EMBL" id="GIX72552.1"/>
    </source>
</evidence>
<dbReference type="Proteomes" id="UP001054945">
    <property type="component" value="Unassembled WGS sequence"/>
</dbReference>
<comment type="caution">
    <text evidence="1">The sequence shown here is derived from an EMBL/GenBank/DDBJ whole genome shotgun (WGS) entry which is preliminary data.</text>
</comment>
<proteinExistence type="predicted"/>
<keyword evidence="2" id="KW-1185">Reference proteome</keyword>
<gene>
    <name evidence="1" type="ORF">CEXT_76921</name>
</gene>
<accession>A0AAV4MLW3</accession>
<sequence>MPASLRIDSLRVPTPRCDGGQRAAALCLRAGQRDAVRGQVVQGREGVLPVRARLRPPLKMFPQRGIDVDVSSLIFIASSHCMVDIWGHVQQFTSCNSHL</sequence>
<name>A0AAV4MLW3_CAEEX</name>
<organism evidence="1 2">
    <name type="scientific">Caerostris extrusa</name>
    <name type="common">Bark spider</name>
    <name type="synonym">Caerostris bankana</name>
    <dbReference type="NCBI Taxonomy" id="172846"/>
    <lineage>
        <taxon>Eukaryota</taxon>
        <taxon>Metazoa</taxon>
        <taxon>Ecdysozoa</taxon>
        <taxon>Arthropoda</taxon>
        <taxon>Chelicerata</taxon>
        <taxon>Arachnida</taxon>
        <taxon>Araneae</taxon>
        <taxon>Araneomorphae</taxon>
        <taxon>Entelegynae</taxon>
        <taxon>Araneoidea</taxon>
        <taxon>Araneidae</taxon>
        <taxon>Caerostris</taxon>
    </lineage>
</organism>
<dbReference type="AlphaFoldDB" id="A0AAV4MLW3"/>
<dbReference type="EMBL" id="BPLR01002328">
    <property type="protein sequence ID" value="GIX72552.1"/>
    <property type="molecule type" value="Genomic_DNA"/>
</dbReference>